<feature type="transmembrane region" description="Helical" evidence="2">
    <location>
        <begin position="47"/>
        <end position="64"/>
    </location>
</feature>
<feature type="transmembrane region" description="Helical" evidence="2">
    <location>
        <begin position="563"/>
        <end position="586"/>
    </location>
</feature>
<dbReference type="OrthoDB" id="6174679at2759"/>
<evidence type="ECO:0000313" key="4">
    <source>
        <dbReference type="Proteomes" id="UP000683360"/>
    </source>
</evidence>
<feature type="coiled-coil region" evidence="1">
    <location>
        <begin position="373"/>
        <end position="461"/>
    </location>
</feature>
<keyword evidence="2" id="KW-1133">Transmembrane helix</keyword>
<keyword evidence="1" id="KW-0175">Coiled coil</keyword>
<sequence>MREINVNHYTKKYKRGVNVTDGVDTSLISTSVVLAGIGIAFPILLPIQIAAVVCGSLGGLVKLIRRKLTTKSKKHYEIKTMAECKLNSIKDLISKSLTDGQISADEFKLILDELEKFNEMKKNKKKVILKSLPDDERKKLIEETENRMNKMAEGGYEFDNPEFKNNDYDDDYEEEETSFQDDEEFQNNINKEFEKPRDLSENYAKIRKKETTKKMIKQFYKKNGETIRNEEGFFVGEDHKGRQILYVKDEKGNDIALTYYQKGVLKFYKFSTLQREYGVNFVRDVLGVDDYKISDRIIEGRAGFQRMLNELDNIEIPLQEISTQQEGQELLEIASNEETHVKEIETSFIEQGTSFINEETQTDMTKREMDGIISAMTSVKEEIANELAKLNETNKDLAKENAKLEQAKEDNDEFQINRISSRIRELESERSARLEVININKEKLRSQVNRFKQTIHKMLNEDKTLGERIRTLFREQGITIVSVLTAFGMIIGVIVETFTGGTTSPSPAPSPSPPSKGGVQDWIKKQLKNLGKLLSFLAGKLAAALPGIIGSIVSWLLSATKDVVNWFANNLWALLILVVSLLFTAARDYLKK</sequence>
<proteinExistence type="predicted"/>
<dbReference type="AlphaFoldDB" id="A0A8S3QY42"/>
<organism evidence="3 4">
    <name type="scientific">Mytilus edulis</name>
    <name type="common">Blue mussel</name>
    <dbReference type="NCBI Taxonomy" id="6550"/>
    <lineage>
        <taxon>Eukaryota</taxon>
        <taxon>Metazoa</taxon>
        <taxon>Spiralia</taxon>
        <taxon>Lophotrochozoa</taxon>
        <taxon>Mollusca</taxon>
        <taxon>Bivalvia</taxon>
        <taxon>Autobranchia</taxon>
        <taxon>Pteriomorphia</taxon>
        <taxon>Mytilida</taxon>
        <taxon>Mytiloidea</taxon>
        <taxon>Mytilidae</taxon>
        <taxon>Mytilinae</taxon>
        <taxon>Mytilus</taxon>
    </lineage>
</organism>
<evidence type="ECO:0000256" key="2">
    <source>
        <dbReference type="SAM" id="Phobius"/>
    </source>
</evidence>
<dbReference type="EMBL" id="CAJPWZ010000752">
    <property type="protein sequence ID" value="CAG2200562.1"/>
    <property type="molecule type" value="Genomic_DNA"/>
</dbReference>
<evidence type="ECO:0000256" key="1">
    <source>
        <dbReference type="SAM" id="Coils"/>
    </source>
</evidence>
<protein>
    <submittedName>
        <fullName evidence="3">Uncharacterized protein</fullName>
    </submittedName>
</protein>
<evidence type="ECO:0000313" key="3">
    <source>
        <dbReference type="EMBL" id="CAG2200562.1"/>
    </source>
</evidence>
<feature type="transmembrane region" description="Helical" evidence="2">
    <location>
        <begin position="533"/>
        <end position="557"/>
    </location>
</feature>
<accession>A0A8S3QY42</accession>
<comment type="caution">
    <text evidence="3">The sequence shown here is derived from an EMBL/GenBank/DDBJ whole genome shotgun (WGS) entry which is preliminary data.</text>
</comment>
<keyword evidence="2" id="KW-0812">Transmembrane</keyword>
<keyword evidence="2" id="KW-0472">Membrane</keyword>
<name>A0A8S3QY42_MYTED</name>
<gene>
    <name evidence="3" type="ORF">MEDL_15257</name>
</gene>
<reference evidence="3" key="1">
    <citation type="submission" date="2021-03" db="EMBL/GenBank/DDBJ databases">
        <authorList>
            <person name="Bekaert M."/>
        </authorList>
    </citation>
    <scope>NUCLEOTIDE SEQUENCE</scope>
</reference>
<keyword evidence="4" id="KW-1185">Reference proteome</keyword>
<dbReference type="Proteomes" id="UP000683360">
    <property type="component" value="Unassembled WGS sequence"/>
</dbReference>